<dbReference type="eggNOG" id="ENOG5031MAT">
    <property type="taxonomic scope" value="Bacteria"/>
</dbReference>
<dbReference type="KEGG" id="tbe:Trebr_0186"/>
<dbReference type="HOGENOM" id="CLU_555404_0_0_12"/>
<name>F4LLU5_TREBD</name>
<dbReference type="AlphaFoldDB" id="F4LLU5"/>
<protein>
    <submittedName>
        <fullName evidence="1">Uncharacterized protein</fullName>
    </submittedName>
</protein>
<dbReference type="RefSeq" id="WP_013757356.1">
    <property type="nucleotide sequence ID" value="NC_015500.1"/>
</dbReference>
<reference evidence="2" key="1">
    <citation type="submission" date="2011-04" db="EMBL/GenBank/DDBJ databases">
        <title>The complete genome of Treponema brennaborense DSM 12168.</title>
        <authorList>
            <person name="Lucas S."/>
            <person name="Han J."/>
            <person name="Lapidus A."/>
            <person name="Bruce D."/>
            <person name="Goodwin L."/>
            <person name="Pitluck S."/>
            <person name="Peters L."/>
            <person name="Kyrpides N."/>
            <person name="Mavromatis K."/>
            <person name="Ivanova N."/>
            <person name="Mikhailova N."/>
            <person name="Pagani I."/>
            <person name="Teshima H."/>
            <person name="Detter J.C."/>
            <person name="Tapia R."/>
            <person name="Han C."/>
            <person name="Land M."/>
            <person name="Hauser L."/>
            <person name="Markowitz V."/>
            <person name="Cheng J.-F."/>
            <person name="Hugenholtz P."/>
            <person name="Woyke T."/>
            <person name="Wu D."/>
            <person name="Gronow S."/>
            <person name="Wellnitz S."/>
            <person name="Brambilla E."/>
            <person name="Klenk H.-P."/>
            <person name="Eisen J.A."/>
        </authorList>
    </citation>
    <scope>NUCLEOTIDE SEQUENCE [LARGE SCALE GENOMIC DNA]</scope>
    <source>
        <strain evidence="2">DSM 12168 / CIP 105900 / DD5/3</strain>
    </source>
</reference>
<proteinExistence type="predicted"/>
<dbReference type="OrthoDB" id="367124at2"/>
<evidence type="ECO:0000313" key="2">
    <source>
        <dbReference type="Proteomes" id="UP000006546"/>
    </source>
</evidence>
<keyword evidence="2" id="KW-1185">Reference proteome</keyword>
<dbReference type="EMBL" id="CP002696">
    <property type="protein sequence ID" value="AEE15637.1"/>
    <property type="molecule type" value="Genomic_DNA"/>
</dbReference>
<evidence type="ECO:0000313" key="1">
    <source>
        <dbReference type="EMBL" id="AEE15637.1"/>
    </source>
</evidence>
<accession>F4LLU5</accession>
<dbReference type="Proteomes" id="UP000006546">
    <property type="component" value="Chromosome"/>
</dbReference>
<dbReference type="STRING" id="906968.Trebr_0186"/>
<sequence>MNKKMAITLLVFFTCLCGLFAGEISLSDSAAFNITSRTSFGVDLDNPYRYGLKQELTTFELVIGLVPYQKLSNRVNSSGAVGFIDFTLFHLDLLFSGKVLGYNAPGNATTNRYQTGEFIAGIAKGNWVFQLNAAGNEPFWSPWNKGIQFTNDKVKFTWAYLDSMVDVKRVSKVSELKPQDPVVTQFQQDGPGSTDKFGLNLTGATVAALYNKEDVFGLNLKFATEFPYDSESISKHNKNGIAAGVDAVITPPAVNGLKIFASAGGSYQYGPDANSDPVVFGTKIGYTVPLNADISVEPYAGTDIGIKFKDGGGTDPVEFEVSGGLTMRWPGQGGWYTDYILEKEGRVFPGMSLAYCVYGTSDAASSLDHRVKFTLFEPRGDEGLFYKLGSEIIADATNLGKDDWQLLGTFYFDYEMPGFAGTMGTLVPWTIICYDNYSDSGSRKNGFKTDIGVKLENAISNTTFGIAWNTGDLLAETPVLGYLKLTAEVRF</sequence>
<organism evidence="1 2">
    <name type="scientific">Treponema brennaborense (strain DSM 12168 / CIP 105900 / DD5/3)</name>
    <dbReference type="NCBI Taxonomy" id="906968"/>
    <lineage>
        <taxon>Bacteria</taxon>
        <taxon>Pseudomonadati</taxon>
        <taxon>Spirochaetota</taxon>
        <taxon>Spirochaetia</taxon>
        <taxon>Spirochaetales</taxon>
        <taxon>Treponemataceae</taxon>
        <taxon>Treponema</taxon>
    </lineage>
</organism>
<gene>
    <name evidence="1" type="ordered locus">Trebr_0186</name>
</gene>